<sequence>MRGSAGYFVVSRVMDVLAAVMSVISRTITAMLRFLRNILLWGDPDTSRGDNAPELVQLQKQAQAVATTRSMTKLLVPIRAHDLNDDDHVHDEDDDGVDDDDEEAEEEEEEDNCVVPTVAEVIYSTNTMIVLAMYDPAKVLQQLKMEKGQELREARVLRVWYARGDSRRFTKTIIGVAECFAAALKRTPLAG</sequence>
<comment type="caution">
    <text evidence="3">The sequence shown here is derived from an EMBL/GenBank/DDBJ whole genome shotgun (WGS) entry which is preliminary data.</text>
</comment>
<keyword evidence="2" id="KW-1133">Transmembrane helix</keyword>
<feature type="transmembrane region" description="Helical" evidence="2">
    <location>
        <begin position="6"/>
        <end position="24"/>
    </location>
</feature>
<dbReference type="AlphaFoldDB" id="A0A1Q9EDA6"/>
<dbReference type="Proteomes" id="UP000186817">
    <property type="component" value="Unassembled WGS sequence"/>
</dbReference>
<keyword evidence="2" id="KW-0812">Transmembrane</keyword>
<accession>A0A1Q9EDA6</accession>
<protein>
    <submittedName>
        <fullName evidence="3">Uncharacterized protein</fullName>
    </submittedName>
</protein>
<dbReference type="EMBL" id="LSRX01000187">
    <property type="protein sequence ID" value="OLQ05371.1"/>
    <property type="molecule type" value="Genomic_DNA"/>
</dbReference>
<name>A0A1Q9EDA6_SYMMI</name>
<gene>
    <name evidence="3" type="ORF">AK812_SmicGene11465</name>
</gene>
<keyword evidence="4" id="KW-1185">Reference proteome</keyword>
<keyword evidence="2" id="KW-0472">Membrane</keyword>
<evidence type="ECO:0000313" key="3">
    <source>
        <dbReference type="EMBL" id="OLQ05371.1"/>
    </source>
</evidence>
<evidence type="ECO:0000256" key="1">
    <source>
        <dbReference type="SAM" id="MobiDB-lite"/>
    </source>
</evidence>
<feature type="region of interest" description="Disordered" evidence="1">
    <location>
        <begin position="84"/>
        <end position="111"/>
    </location>
</feature>
<reference evidence="3 4" key="1">
    <citation type="submission" date="2016-02" db="EMBL/GenBank/DDBJ databases">
        <title>Genome analysis of coral dinoflagellate symbionts highlights evolutionary adaptations to a symbiotic lifestyle.</title>
        <authorList>
            <person name="Aranda M."/>
            <person name="Li Y."/>
            <person name="Liew Y.J."/>
            <person name="Baumgarten S."/>
            <person name="Simakov O."/>
            <person name="Wilson M."/>
            <person name="Piel J."/>
            <person name="Ashoor H."/>
            <person name="Bougouffa S."/>
            <person name="Bajic V.B."/>
            <person name="Ryu T."/>
            <person name="Ravasi T."/>
            <person name="Bayer T."/>
            <person name="Micklem G."/>
            <person name="Kim H."/>
            <person name="Bhak J."/>
            <person name="Lajeunesse T.C."/>
            <person name="Voolstra C.R."/>
        </authorList>
    </citation>
    <scope>NUCLEOTIDE SEQUENCE [LARGE SCALE GENOMIC DNA]</scope>
    <source>
        <strain evidence="3 4">CCMP2467</strain>
    </source>
</reference>
<feature type="compositionally biased region" description="Acidic residues" evidence="1">
    <location>
        <begin position="92"/>
        <end position="111"/>
    </location>
</feature>
<evidence type="ECO:0000256" key="2">
    <source>
        <dbReference type="SAM" id="Phobius"/>
    </source>
</evidence>
<proteinExistence type="predicted"/>
<evidence type="ECO:0000313" key="4">
    <source>
        <dbReference type="Proteomes" id="UP000186817"/>
    </source>
</evidence>
<dbReference type="OrthoDB" id="435593at2759"/>
<organism evidence="3 4">
    <name type="scientific">Symbiodinium microadriaticum</name>
    <name type="common">Dinoflagellate</name>
    <name type="synonym">Zooxanthella microadriatica</name>
    <dbReference type="NCBI Taxonomy" id="2951"/>
    <lineage>
        <taxon>Eukaryota</taxon>
        <taxon>Sar</taxon>
        <taxon>Alveolata</taxon>
        <taxon>Dinophyceae</taxon>
        <taxon>Suessiales</taxon>
        <taxon>Symbiodiniaceae</taxon>
        <taxon>Symbiodinium</taxon>
    </lineage>
</organism>